<dbReference type="EMBL" id="BTGU01000040">
    <property type="protein sequence ID" value="GMN51995.1"/>
    <property type="molecule type" value="Genomic_DNA"/>
</dbReference>
<reference evidence="2" key="1">
    <citation type="submission" date="2023-07" db="EMBL/GenBank/DDBJ databases">
        <title>draft genome sequence of fig (Ficus carica).</title>
        <authorList>
            <person name="Takahashi T."/>
            <person name="Nishimura K."/>
        </authorList>
    </citation>
    <scope>NUCLEOTIDE SEQUENCE</scope>
</reference>
<evidence type="ECO:0000313" key="2">
    <source>
        <dbReference type="EMBL" id="GMN51995.1"/>
    </source>
</evidence>
<protein>
    <submittedName>
        <fullName evidence="2">Uncharacterized protein</fullName>
    </submittedName>
</protein>
<organism evidence="2 3">
    <name type="scientific">Ficus carica</name>
    <name type="common">Common fig</name>
    <dbReference type="NCBI Taxonomy" id="3494"/>
    <lineage>
        <taxon>Eukaryota</taxon>
        <taxon>Viridiplantae</taxon>
        <taxon>Streptophyta</taxon>
        <taxon>Embryophyta</taxon>
        <taxon>Tracheophyta</taxon>
        <taxon>Spermatophyta</taxon>
        <taxon>Magnoliopsida</taxon>
        <taxon>eudicotyledons</taxon>
        <taxon>Gunneridae</taxon>
        <taxon>Pentapetalae</taxon>
        <taxon>rosids</taxon>
        <taxon>fabids</taxon>
        <taxon>Rosales</taxon>
        <taxon>Moraceae</taxon>
        <taxon>Ficeae</taxon>
        <taxon>Ficus</taxon>
    </lineage>
</organism>
<keyword evidence="3" id="KW-1185">Reference proteome</keyword>
<sequence>MAPELGGGSDDLQSVGCRSEITSWRGRSGLAWTAPELKGGSDDLQSRAGGSGGGSDDVEGLRSDMGWVAGNAADGRGLRGQSTEPL</sequence>
<evidence type="ECO:0000256" key="1">
    <source>
        <dbReference type="SAM" id="MobiDB-lite"/>
    </source>
</evidence>
<gene>
    <name evidence="2" type="ORF">TIFTF001_021152</name>
</gene>
<name>A0AA88AGZ5_FICCA</name>
<evidence type="ECO:0000313" key="3">
    <source>
        <dbReference type="Proteomes" id="UP001187192"/>
    </source>
</evidence>
<dbReference type="Proteomes" id="UP001187192">
    <property type="component" value="Unassembled WGS sequence"/>
</dbReference>
<dbReference type="AlphaFoldDB" id="A0AA88AGZ5"/>
<comment type="caution">
    <text evidence="2">The sequence shown here is derived from an EMBL/GenBank/DDBJ whole genome shotgun (WGS) entry which is preliminary data.</text>
</comment>
<proteinExistence type="predicted"/>
<feature type="region of interest" description="Disordered" evidence="1">
    <location>
        <begin position="33"/>
        <end position="86"/>
    </location>
</feature>
<accession>A0AA88AGZ5</accession>